<evidence type="ECO:0000313" key="1">
    <source>
        <dbReference type="EMBL" id="BBO33653.1"/>
    </source>
</evidence>
<keyword evidence="2" id="KW-1185">Reference proteome</keyword>
<dbReference type="Proteomes" id="UP000326837">
    <property type="component" value="Chromosome"/>
</dbReference>
<dbReference type="EMBL" id="AP021861">
    <property type="protein sequence ID" value="BBO33653.1"/>
    <property type="molecule type" value="Genomic_DNA"/>
</dbReference>
<dbReference type="KEGG" id="lpav:PLANPX_3265"/>
<name>A0A5K7XHF9_9BACT</name>
<gene>
    <name evidence="1" type="ORF">PLANPX_3265</name>
</gene>
<sequence>MRAQSRSHASCTTGANLMATRHAHANARPMSPIDGISMLRNDVLSIANVLSRSRGGRNCQLGAGRSIRYGRAYDYKLRRAPVCRCHWHVASVTRRYGMSAERLASSLEVKATGGPILKHNPSCSPLATRQWHAMRQHNSNPDSNFRLMSPKTRNATQFDRDIDGTWRRQRNFNPDNTFRFVSPRMRNATQSDSEATRRTKRQLNAWGACPTCFNQFPHGSQEGQPRITRVCENRK</sequence>
<reference evidence="2" key="1">
    <citation type="submission" date="2019-10" db="EMBL/GenBank/DDBJ databases">
        <title>Lacipirellula parvula gen. nov., sp. nov., representing a lineage of planctomycetes widespread in freshwater anoxic habitats, and description of the family Lacipirellulaceae.</title>
        <authorList>
            <person name="Dedysh S.N."/>
            <person name="Kulichevskaya I.S."/>
            <person name="Beletsky A.V."/>
            <person name="Rakitin A.L."/>
            <person name="Mardanov A.V."/>
            <person name="Ivanova A.A."/>
            <person name="Saltykova V.X."/>
            <person name="Rijpstra W.I.C."/>
            <person name="Sinninghe Damste J.S."/>
            <person name="Ravin N.V."/>
        </authorList>
    </citation>
    <scope>NUCLEOTIDE SEQUENCE [LARGE SCALE GENOMIC DNA]</scope>
    <source>
        <strain evidence="2">PX69</strain>
    </source>
</reference>
<dbReference type="AlphaFoldDB" id="A0A5K7XHF9"/>
<protein>
    <submittedName>
        <fullName evidence="1">Uncharacterized protein</fullName>
    </submittedName>
</protein>
<evidence type="ECO:0000313" key="2">
    <source>
        <dbReference type="Proteomes" id="UP000326837"/>
    </source>
</evidence>
<organism evidence="1 2">
    <name type="scientific">Lacipirellula parvula</name>
    <dbReference type="NCBI Taxonomy" id="2650471"/>
    <lineage>
        <taxon>Bacteria</taxon>
        <taxon>Pseudomonadati</taxon>
        <taxon>Planctomycetota</taxon>
        <taxon>Planctomycetia</taxon>
        <taxon>Pirellulales</taxon>
        <taxon>Lacipirellulaceae</taxon>
        <taxon>Lacipirellula</taxon>
    </lineage>
</organism>
<accession>A0A5K7XHF9</accession>
<proteinExistence type="predicted"/>